<dbReference type="AlphaFoldDB" id="A0A2P9AJL0"/>
<evidence type="ECO:0000313" key="2">
    <source>
        <dbReference type="Proteomes" id="UP000245698"/>
    </source>
</evidence>
<name>A0A2P9AJL0_9HYPH</name>
<dbReference type="EMBL" id="FUIG01000025">
    <property type="protein sequence ID" value="SJM31311.1"/>
    <property type="molecule type" value="Genomic_DNA"/>
</dbReference>
<protein>
    <submittedName>
        <fullName evidence="1">Uncharacterized protein</fullName>
    </submittedName>
</protein>
<sequence>MLFRGMVKNLAKVAHVDRLLADGTLQ</sequence>
<accession>A0A2P9AJL0</accession>
<reference evidence="2" key="1">
    <citation type="submission" date="2016-12" db="EMBL/GenBank/DDBJ databases">
        <authorList>
            <person name="Brunel B."/>
        </authorList>
    </citation>
    <scope>NUCLEOTIDE SEQUENCE [LARGE SCALE GENOMIC DNA]</scope>
</reference>
<proteinExistence type="predicted"/>
<gene>
    <name evidence="1" type="ORF">BQ8482_190041</name>
</gene>
<keyword evidence="2" id="KW-1185">Reference proteome</keyword>
<evidence type="ECO:0000313" key="1">
    <source>
        <dbReference type="EMBL" id="SJM31311.1"/>
    </source>
</evidence>
<organism evidence="1 2">
    <name type="scientific">Mesorhizobium delmotii</name>
    <dbReference type="NCBI Taxonomy" id="1631247"/>
    <lineage>
        <taxon>Bacteria</taxon>
        <taxon>Pseudomonadati</taxon>
        <taxon>Pseudomonadota</taxon>
        <taxon>Alphaproteobacteria</taxon>
        <taxon>Hyphomicrobiales</taxon>
        <taxon>Phyllobacteriaceae</taxon>
        <taxon>Mesorhizobium</taxon>
    </lineage>
</organism>
<dbReference type="Proteomes" id="UP000245698">
    <property type="component" value="Unassembled WGS sequence"/>
</dbReference>